<keyword evidence="2" id="KW-0488">Methylation</keyword>
<proteinExistence type="predicted"/>
<keyword evidence="3 6" id="KW-0812">Transmembrane</keyword>
<dbReference type="GO" id="GO:0016020">
    <property type="term" value="C:membrane"/>
    <property type="evidence" value="ECO:0007669"/>
    <property type="project" value="UniProtKB-SubCell"/>
</dbReference>
<dbReference type="Gene3D" id="3.30.700.10">
    <property type="entry name" value="Glycoprotein, Type 4 Pilin"/>
    <property type="match status" value="1"/>
</dbReference>
<evidence type="ECO:0000256" key="3">
    <source>
        <dbReference type="ARBA" id="ARBA00022692"/>
    </source>
</evidence>
<evidence type="ECO:0000256" key="6">
    <source>
        <dbReference type="SAM" id="Phobius"/>
    </source>
</evidence>
<dbReference type="AlphaFoldDB" id="A0AAW6TFS8"/>
<sequence length="182" mass="19891">MTMRQVQSGFTLIELMVTVAMVAILAAIAIPSYRQYTIKNAEAQTQARMKQLEIELERWRSKALTYKGFVPQKITGSTISYAFDANNRTVNVPDSTNTRYTIKILDGSSSASSEVTLAGTDTNTAVDSGTGRSWVMFAEPSQSLANYGASRLLMTSAGRQCKNKSSTFSLEATCNETGSVKW</sequence>
<reference evidence="7" key="1">
    <citation type="submission" date="2019-04" db="EMBL/GenBank/DDBJ databases">
        <title>Moraxella osloensis CCUG 73412, isolated from corneal scrapings as causative agent of keratitis.</title>
        <authorList>
            <person name="Connolly G."/>
            <person name="Jaen-Luchoro D."/>
            <person name="Pinyeiro-Iglesias B."/>
            <person name="Curry A."/>
            <person name="Knowles S."/>
            <person name="Moore E.R.B."/>
        </authorList>
    </citation>
    <scope>NUCLEOTIDE SEQUENCE</scope>
    <source>
        <strain evidence="7">CCUG 73412</strain>
    </source>
</reference>
<dbReference type="InterPro" id="IPR012902">
    <property type="entry name" value="N_methyl_site"/>
</dbReference>
<dbReference type="Pfam" id="PF07963">
    <property type="entry name" value="N_methyl"/>
    <property type="match status" value="1"/>
</dbReference>
<comment type="caution">
    <text evidence="7">The sequence shown here is derived from an EMBL/GenBank/DDBJ whole genome shotgun (WGS) entry which is preliminary data.</text>
</comment>
<dbReference type="EMBL" id="SSCJ01000002">
    <property type="protein sequence ID" value="MDI4509157.1"/>
    <property type="molecule type" value="Genomic_DNA"/>
</dbReference>
<dbReference type="InterPro" id="IPR045584">
    <property type="entry name" value="Pilin-like"/>
</dbReference>
<keyword evidence="4 6" id="KW-1133">Transmembrane helix</keyword>
<accession>A0AAW6TFS8</accession>
<dbReference type="GO" id="GO:0043683">
    <property type="term" value="P:type IV pilus assembly"/>
    <property type="evidence" value="ECO:0007669"/>
    <property type="project" value="InterPro"/>
</dbReference>
<gene>
    <name evidence="7" type="ORF">E6P75_02890</name>
</gene>
<dbReference type="PANTHER" id="PTHR30093:SF44">
    <property type="entry name" value="TYPE II SECRETION SYSTEM CORE PROTEIN G"/>
    <property type="match status" value="1"/>
</dbReference>
<comment type="subcellular location">
    <subcellularLocation>
        <location evidence="1">Membrane</location>
        <topology evidence="1">Single-pass membrane protein</topology>
    </subcellularLocation>
</comment>
<evidence type="ECO:0000256" key="4">
    <source>
        <dbReference type="ARBA" id="ARBA00022989"/>
    </source>
</evidence>
<dbReference type="PROSITE" id="PS00409">
    <property type="entry name" value="PROKAR_NTER_METHYL"/>
    <property type="match status" value="1"/>
</dbReference>
<protein>
    <submittedName>
        <fullName evidence="7">Prepilin-type N-terminal cleavage/methylation domain-containing protein</fullName>
    </submittedName>
</protein>
<organism evidence="7">
    <name type="scientific">Faucicola osloensis</name>
    <name type="common">Moraxella osloensis</name>
    <dbReference type="NCBI Taxonomy" id="34062"/>
    <lineage>
        <taxon>Bacteria</taxon>
        <taxon>Pseudomonadati</taxon>
        <taxon>Pseudomonadota</taxon>
        <taxon>Gammaproteobacteria</taxon>
        <taxon>Moraxellales</taxon>
        <taxon>Moraxellaceae</taxon>
        <taxon>Faucicola</taxon>
    </lineage>
</organism>
<name>A0AAW6TFS8_FAUOS</name>
<dbReference type="NCBIfam" id="TIGR02532">
    <property type="entry name" value="IV_pilin_GFxxxE"/>
    <property type="match status" value="1"/>
</dbReference>
<dbReference type="Pfam" id="PF16732">
    <property type="entry name" value="ComP_DUS"/>
    <property type="match status" value="1"/>
</dbReference>
<keyword evidence="5 6" id="KW-0472">Membrane</keyword>
<evidence type="ECO:0000256" key="2">
    <source>
        <dbReference type="ARBA" id="ARBA00022481"/>
    </source>
</evidence>
<evidence type="ECO:0000256" key="1">
    <source>
        <dbReference type="ARBA" id="ARBA00004167"/>
    </source>
</evidence>
<feature type="transmembrane region" description="Helical" evidence="6">
    <location>
        <begin position="12"/>
        <end position="33"/>
    </location>
</feature>
<dbReference type="InterPro" id="IPR031982">
    <property type="entry name" value="PilE-like"/>
</dbReference>
<evidence type="ECO:0000256" key="5">
    <source>
        <dbReference type="ARBA" id="ARBA00023136"/>
    </source>
</evidence>
<dbReference type="PANTHER" id="PTHR30093">
    <property type="entry name" value="GENERAL SECRETION PATHWAY PROTEIN G"/>
    <property type="match status" value="1"/>
</dbReference>
<dbReference type="SUPFAM" id="SSF54523">
    <property type="entry name" value="Pili subunits"/>
    <property type="match status" value="1"/>
</dbReference>
<evidence type="ECO:0000313" key="7">
    <source>
        <dbReference type="EMBL" id="MDI4509157.1"/>
    </source>
</evidence>